<reference evidence="1 2" key="1">
    <citation type="submission" date="2015-07" db="EMBL/GenBank/DDBJ databases">
        <title>Genome sequence of Ornatilinea apprima DSM 23815.</title>
        <authorList>
            <person name="Hemp J."/>
            <person name="Ward L.M."/>
            <person name="Pace L.A."/>
            <person name="Fischer W.W."/>
        </authorList>
    </citation>
    <scope>NUCLEOTIDE SEQUENCE [LARGE SCALE GENOMIC DNA]</scope>
    <source>
        <strain evidence="1 2">P3M-1</strain>
    </source>
</reference>
<dbReference type="RefSeq" id="WP_075064601.1">
    <property type="nucleotide sequence ID" value="NZ_LGCL01000045.1"/>
</dbReference>
<name>A0A0N8GKM5_9CHLR</name>
<evidence type="ECO:0000313" key="2">
    <source>
        <dbReference type="Proteomes" id="UP000050417"/>
    </source>
</evidence>
<dbReference type="EMBL" id="LGCL01000045">
    <property type="protein sequence ID" value="KPL70114.1"/>
    <property type="molecule type" value="Genomic_DNA"/>
</dbReference>
<gene>
    <name evidence="1" type="ORF">ADN00_18910</name>
</gene>
<dbReference type="AlphaFoldDB" id="A0A0N8GKM5"/>
<organism evidence="1 2">
    <name type="scientific">Ornatilinea apprima</name>
    <dbReference type="NCBI Taxonomy" id="1134406"/>
    <lineage>
        <taxon>Bacteria</taxon>
        <taxon>Bacillati</taxon>
        <taxon>Chloroflexota</taxon>
        <taxon>Anaerolineae</taxon>
        <taxon>Anaerolineales</taxon>
        <taxon>Anaerolineaceae</taxon>
        <taxon>Ornatilinea</taxon>
    </lineage>
</organism>
<sequence>MAAAADLIPRFRRMIAEPTQDVYSDVVLIEVIESHPSQDPSGVFPEYADWEPSFDLNAAAAEIWSEKAAALACNFDFSADGSNFSRSQAYQQAIAQARYFSARRSPSTIRLQMAPRPEVEDVD</sequence>
<accession>A0A0N8GKM5</accession>
<dbReference type="STRING" id="1134406.ADN00_18910"/>
<evidence type="ECO:0000313" key="1">
    <source>
        <dbReference type="EMBL" id="KPL70114.1"/>
    </source>
</evidence>
<dbReference type="Proteomes" id="UP000050417">
    <property type="component" value="Unassembled WGS sequence"/>
</dbReference>
<comment type="caution">
    <text evidence="1">The sequence shown here is derived from an EMBL/GenBank/DDBJ whole genome shotgun (WGS) entry which is preliminary data.</text>
</comment>
<protein>
    <submittedName>
        <fullName evidence="1">Uncharacterized protein</fullName>
    </submittedName>
</protein>
<keyword evidence="2" id="KW-1185">Reference proteome</keyword>
<proteinExistence type="predicted"/>